<sequence>MHLVTAFLSHAQAFFLMQQSKSPLSHPSISSQMFFGLDFFAGDAGDDMALAHALAHIGVVIPFVAMSLLGTPPGSSARTLNGGDGIQQWECLTLVVHVGCRQQGRQRQSSPVHNYMMRAPCSPSVRRIRTCACPLFWARTLLESNAARLQSSFPWRPSSLSNRWCNSSNTPAFAHSRSLLQHVTPLQPKTSPGRSRQASPVLSTKTMPLKQARSSRNSSPCPVWTGRARPGLKTRREGVFSRSWRGA</sequence>
<feature type="compositionally biased region" description="Polar residues" evidence="1">
    <location>
        <begin position="187"/>
        <end position="220"/>
    </location>
</feature>
<organism evidence="2 3">
    <name type="scientific">Melittangium boletus DSM 14713</name>
    <dbReference type="NCBI Taxonomy" id="1294270"/>
    <lineage>
        <taxon>Bacteria</taxon>
        <taxon>Pseudomonadati</taxon>
        <taxon>Myxococcota</taxon>
        <taxon>Myxococcia</taxon>
        <taxon>Myxococcales</taxon>
        <taxon>Cystobacterineae</taxon>
        <taxon>Archangiaceae</taxon>
        <taxon>Melittangium</taxon>
    </lineage>
</organism>
<protein>
    <submittedName>
        <fullName evidence="2">Transposase</fullName>
    </submittedName>
</protein>
<accession>A0A286NV09</accession>
<dbReference type="Proteomes" id="UP000217289">
    <property type="component" value="Chromosome"/>
</dbReference>
<evidence type="ECO:0000313" key="3">
    <source>
        <dbReference type="Proteomes" id="UP000217289"/>
    </source>
</evidence>
<keyword evidence="3" id="KW-1185">Reference proteome</keyword>
<dbReference type="KEGG" id="mbd:MEBOL_000318"/>
<dbReference type="EMBL" id="CP022163">
    <property type="protein sequence ID" value="ATB26884.1"/>
    <property type="molecule type" value="Genomic_DNA"/>
</dbReference>
<gene>
    <name evidence="2" type="ORF">MEBOL_000318</name>
</gene>
<reference evidence="2 3" key="1">
    <citation type="submission" date="2017-06" db="EMBL/GenBank/DDBJ databases">
        <authorList>
            <person name="Kim H.J."/>
            <person name="Triplett B.A."/>
        </authorList>
    </citation>
    <scope>NUCLEOTIDE SEQUENCE [LARGE SCALE GENOMIC DNA]</scope>
    <source>
        <strain evidence="2 3">DSM 14713</strain>
    </source>
</reference>
<dbReference type="AlphaFoldDB" id="A0A286NV09"/>
<feature type="region of interest" description="Disordered" evidence="1">
    <location>
        <begin position="185"/>
        <end position="247"/>
    </location>
</feature>
<name>A0A286NV09_9BACT</name>
<evidence type="ECO:0000313" key="2">
    <source>
        <dbReference type="EMBL" id="ATB26884.1"/>
    </source>
</evidence>
<proteinExistence type="predicted"/>
<evidence type="ECO:0000256" key="1">
    <source>
        <dbReference type="SAM" id="MobiDB-lite"/>
    </source>
</evidence>